<evidence type="ECO:0000313" key="1">
    <source>
        <dbReference type="WBParaSite" id="MCU_003633-RA"/>
    </source>
</evidence>
<name>A0A5K3EYS4_MESCO</name>
<sequence>MKTFLKTGSPPPWHLLIFNPLESLRDREVVGETESDLIHDKFEEEAEDGEVEDERPVTPIVELLTDDIREQMRDAVFEKVFREDLIQIYNRFREFKLSDHSKQFDLLQTIFEEGFHNKMSPTQIRAAKIGAYLRWRKERNNTAVTTARCLFAIAPETVEQDRAFLEEVVKLVRAKALNDELQSLFVSCELQDLIDLIPMALNK</sequence>
<reference evidence="1" key="1">
    <citation type="submission" date="2019-11" db="UniProtKB">
        <authorList>
            <consortium name="WormBaseParasite"/>
        </authorList>
    </citation>
    <scope>IDENTIFICATION</scope>
</reference>
<accession>A0A5K3EYS4</accession>
<dbReference type="WBParaSite" id="MCU_003633-RA">
    <property type="protein sequence ID" value="MCU_003633-RA"/>
    <property type="gene ID" value="MCU_003633"/>
</dbReference>
<proteinExistence type="predicted"/>
<dbReference type="AlphaFoldDB" id="A0A5K3EYS4"/>
<protein>
    <submittedName>
        <fullName evidence="1">DUF3825 domain-containing protein</fullName>
    </submittedName>
</protein>
<organism evidence="1">
    <name type="scientific">Mesocestoides corti</name>
    <name type="common">Flatworm</name>
    <dbReference type="NCBI Taxonomy" id="53468"/>
    <lineage>
        <taxon>Eukaryota</taxon>
        <taxon>Metazoa</taxon>
        <taxon>Spiralia</taxon>
        <taxon>Lophotrochozoa</taxon>
        <taxon>Platyhelminthes</taxon>
        <taxon>Cestoda</taxon>
        <taxon>Eucestoda</taxon>
        <taxon>Cyclophyllidea</taxon>
        <taxon>Mesocestoididae</taxon>
        <taxon>Mesocestoides</taxon>
    </lineage>
</organism>